<gene>
    <name evidence="1" type="ORF">J2Z53_000521</name>
</gene>
<evidence type="ECO:0000313" key="2">
    <source>
        <dbReference type="Proteomes" id="UP000783390"/>
    </source>
</evidence>
<sequence>MSIKKLNKRIKNRKLLLNILLKFISPSNKFIIKLSQNLDKDISRYQVFMYKLHLKKLKRRNTIKSLAA</sequence>
<protein>
    <submittedName>
        <fullName evidence="1">Uncharacterized protein</fullName>
    </submittedName>
</protein>
<reference evidence="1 2" key="1">
    <citation type="submission" date="2021-03" db="EMBL/GenBank/DDBJ databases">
        <title>Genomic Encyclopedia of Type Strains, Phase IV (KMG-IV): sequencing the most valuable type-strain genomes for metagenomic binning, comparative biology and taxonomic classification.</title>
        <authorList>
            <person name="Goeker M."/>
        </authorList>
    </citation>
    <scope>NUCLEOTIDE SEQUENCE [LARGE SCALE GENOMIC DNA]</scope>
    <source>
        <strain evidence="1 2">DSM 3984</strain>
    </source>
</reference>
<proteinExistence type="predicted"/>
<evidence type="ECO:0000313" key="1">
    <source>
        <dbReference type="EMBL" id="MBP1888942.1"/>
    </source>
</evidence>
<dbReference type="RefSeq" id="WP_209795657.1">
    <property type="nucleotide sequence ID" value="NZ_JAGGJZ010000001.1"/>
</dbReference>
<dbReference type="SUPFAM" id="SSF140500">
    <property type="entry name" value="BAS1536-like"/>
    <property type="match status" value="1"/>
</dbReference>
<dbReference type="EMBL" id="JAGGJZ010000001">
    <property type="protein sequence ID" value="MBP1888942.1"/>
    <property type="molecule type" value="Genomic_DNA"/>
</dbReference>
<dbReference type="InterPro" id="IPR037208">
    <property type="entry name" value="Spo0E-like_sf"/>
</dbReference>
<dbReference type="Proteomes" id="UP000783390">
    <property type="component" value="Unassembled WGS sequence"/>
</dbReference>
<keyword evidence="2" id="KW-1185">Reference proteome</keyword>
<organism evidence="1 2">
    <name type="scientific">Clostridium moniliforme</name>
    <dbReference type="NCBI Taxonomy" id="39489"/>
    <lineage>
        <taxon>Bacteria</taxon>
        <taxon>Bacillati</taxon>
        <taxon>Bacillota</taxon>
        <taxon>Clostridia</taxon>
        <taxon>Eubacteriales</taxon>
        <taxon>Clostridiaceae</taxon>
        <taxon>Clostridium</taxon>
    </lineage>
</organism>
<name>A0ABS4EY74_9CLOT</name>
<comment type="caution">
    <text evidence="1">The sequence shown here is derived from an EMBL/GenBank/DDBJ whole genome shotgun (WGS) entry which is preliminary data.</text>
</comment>
<accession>A0ABS4EY74</accession>